<gene>
    <name evidence="1" type="primary">Contig9156.g9797</name>
    <name evidence="1" type="ORF">STYLEM_3269</name>
</gene>
<name>A0A077ZWF3_STYLE</name>
<dbReference type="Proteomes" id="UP000039865">
    <property type="component" value="Unassembled WGS sequence"/>
</dbReference>
<evidence type="ECO:0000313" key="2">
    <source>
        <dbReference type="Proteomes" id="UP000039865"/>
    </source>
</evidence>
<organism evidence="1 2">
    <name type="scientific">Stylonychia lemnae</name>
    <name type="common">Ciliate</name>
    <dbReference type="NCBI Taxonomy" id="5949"/>
    <lineage>
        <taxon>Eukaryota</taxon>
        <taxon>Sar</taxon>
        <taxon>Alveolata</taxon>
        <taxon>Ciliophora</taxon>
        <taxon>Intramacronucleata</taxon>
        <taxon>Spirotrichea</taxon>
        <taxon>Stichotrichia</taxon>
        <taxon>Sporadotrichida</taxon>
        <taxon>Oxytrichidae</taxon>
        <taxon>Stylonychinae</taxon>
        <taxon>Stylonychia</taxon>
    </lineage>
</organism>
<accession>A0A077ZWF3</accession>
<sequence>MGCTPSIHDKIVQKQMKISIAKALRDNRDAFIEHQVRDIEIRKKRSTKRTKKQVISVDWAENRKEGDIPFLGSSQGSRKSINTSSFYRTEYTQFPQSEKSSSYQKKRIKPDDDSISEIIKSELKRYQIFESAKKNHQTISESVVSQDAEPKILPNIKIMGLSAQKNQQVKK</sequence>
<dbReference type="EMBL" id="CCKQ01003162">
    <property type="protein sequence ID" value="CDW74275.1"/>
    <property type="molecule type" value="Genomic_DNA"/>
</dbReference>
<keyword evidence="2" id="KW-1185">Reference proteome</keyword>
<dbReference type="AlphaFoldDB" id="A0A077ZWF3"/>
<proteinExistence type="predicted"/>
<reference evidence="1 2" key="1">
    <citation type="submission" date="2014-06" db="EMBL/GenBank/DDBJ databases">
        <authorList>
            <person name="Swart Estienne"/>
        </authorList>
    </citation>
    <scope>NUCLEOTIDE SEQUENCE [LARGE SCALE GENOMIC DNA]</scope>
    <source>
        <strain evidence="1 2">130c</strain>
    </source>
</reference>
<evidence type="ECO:0000313" key="1">
    <source>
        <dbReference type="EMBL" id="CDW74275.1"/>
    </source>
</evidence>
<protein>
    <submittedName>
        <fullName evidence="1">Uncharacterized protein</fullName>
    </submittedName>
</protein>
<dbReference type="InParanoid" id="A0A077ZWF3"/>